<reference evidence="2 3" key="1">
    <citation type="submission" date="2019-02" db="EMBL/GenBank/DDBJ databases">
        <title>Sequencing the genomes of 1000 actinobacteria strains.</title>
        <authorList>
            <person name="Klenk H.-P."/>
        </authorList>
    </citation>
    <scope>NUCLEOTIDE SEQUENCE [LARGE SCALE GENOMIC DNA]</scope>
    <source>
        <strain evidence="2 3">DSM 17364</strain>
    </source>
</reference>
<sequence length="489" mass="50658">MYTLPKVLTVHEIADIAAGADVRVSAAARAGIEQHYELANKIAERTPVYGRSTGVGANRESAARADSEAHGMNLLRSHAVDAGPALGADVTRAVLAVRLNQLLHPGSGIDPVLIDGLERMLAGNSLPELRQYGGIGTADLPALAGVALALAGERPTSGESFTPIGPIRADSALPFMSSSAPTLGGAALAVSRLEQLIDASLAAFGLSAFASSANPAAFSPQAAVAVAMPTASANAERLAGLLGDASWESARIQDPFAFRAFLPAISVLSCATTRLREAVETLVSRSRENPGFDLEREVAVHHGAFFESWLAHELDATGIALAQTAPLMLARLRFMNDDSFSGQPRFLAPHGGGASGTMVVEYLAASAMGEVHAAAAPASTHSAVLSCGVEEDATFAPTALGQLLRALDAYGVMLSAEILVAVRALRLSGKAAGRLSPGVAELFDVAQRLPAAFEDRDLRGDVEIAQQLIPEFARVLRGAQRETVGQGLG</sequence>
<dbReference type="PANTHER" id="PTHR10362">
    <property type="entry name" value="HISTIDINE AMMONIA-LYASE"/>
    <property type="match status" value="1"/>
</dbReference>
<dbReference type="InterPro" id="IPR024083">
    <property type="entry name" value="Fumarase/histidase_N"/>
</dbReference>
<dbReference type="InterPro" id="IPR008948">
    <property type="entry name" value="L-Aspartase-like"/>
</dbReference>
<dbReference type="EMBL" id="SHLA01000001">
    <property type="protein sequence ID" value="RZU62911.1"/>
    <property type="molecule type" value="Genomic_DNA"/>
</dbReference>
<evidence type="ECO:0000256" key="1">
    <source>
        <dbReference type="ARBA" id="ARBA00023239"/>
    </source>
</evidence>
<comment type="caution">
    <text evidence="2">The sequence shown here is derived from an EMBL/GenBank/DDBJ whole genome shotgun (WGS) entry which is preliminary data.</text>
</comment>
<accession>A0A4Q8AGD5</accession>
<dbReference type="InterPro" id="IPR001106">
    <property type="entry name" value="Aromatic_Lyase"/>
</dbReference>
<dbReference type="Gene3D" id="1.10.275.10">
    <property type="entry name" value="Fumarase/aspartase (N-terminal domain)"/>
    <property type="match status" value="1"/>
</dbReference>
<name>A0A4Q8AGD5_9MICC</name>
<dbReference type="AlphaFoldDB" id="A0A4Q8AGD5"/>
<dbReference type="OrthoDB" id="3278073at2"/>
<dbReference type="SUPFAM" id="SSF48557">
    <property type="entry name" value="L-aspartase-like"/>
    <property type="match status" value="1"/>
</dbReference>
<gene>
    <name evidence="2" type="ORF">EV380_2516</name>
</gene>
<protein>
    <submittedName>
        <fullName evidence="2">Histidine ammonia-lyase</fullName>
    </submittedName>
</protein>
<proteinExistence type="predicted"/>
<evidence type="ECO:0000313" key="3">
    <source>
        <dbReference type="Proteomes" id="UP000292685"/>
    </source>
</evidence>
<keyword evidence="1 2" id="KW-0456">Lyase</keyword>
<dbReference type="GO" id="GO:0016841">
    <property type="term" value="F:ammonia-lyase activity"/>
    <property type="evidence" value="ECO:0007669"/>
    <property type="project" value="UniProtKB-ARBA"/>
</dbReference>
<dbReference type="Gene3D" id="1.20.200.10">
    <property type="entry name" value="Fumarase/aspartase (Central domain)"/>
    <property type="match status" value="1"/>
</dbReference>
<dbReference type="Proteomes" id="UP000292685">
    <property type="component" value="Unassembled WGS sequence"/>
</dbReference>
<organism evidence="2 3">
    <name type="scientific">Zhihengliuella halotolerans</name>
    <dbReference type="NCBI Taxonomy" id="370736"/>
    <lineage>
        <taxon>Bacteria</taxon>
        <taxon>Bacillati</taxon>
        <taxon>Actinomycetota</taxon>
        <taxon>Actinomycetes</taxon>
        <taxon>Micrococcales</taxon>
        <taxon>Micrococcaceae</taxon>
        <taxon>Zhihengliuella</taxon>
    </lineage>
</organism>
<evidence type="ECO:0000313" key="2">
    <source>
        <dbReference type="EMBL" id="RZU62911.1"/>
    </source>
</evidence>
<keyword evidence="3" id="KW-1185">Reference proteome</keyword>
<dbReference type="Pfam" id="PF00221">
    <property type="entry name" value="Lyase_aromatic"/>
    <property type="match status" value="1"/>
</dbReference>